<protein>
    <submittedName>
        <fullName evidence="8">Na+/H+ antiporter, MbhB-like subunit</fullName>
    </submittedName>
</protein>
<dbReference type="InterPro" id="IPR007208">
    <property type="entry name" value="MrpF/PhaF-like"/>
</dbReference>
<keyword evidence="5 7" id="KW-1133">Transmembrane helix</keyword>
<accession>A0A0S1XCN3</accession>
<dbReference type="GeneID" id="10041670"/>
<evidence type="ECO:0000256" key="2">
    <source>
        <dbReference type="ARBA" id="ARBA00022448"/>
    </source>
</evidence>
<keyword evidence="2" id="KW-0813">Transport</keyword>
<dbReference type="RefSeq" id="WP_013467627.1">
    <property type="nucleotide sequence ID" value="NZ_CP013050.1"/>
</dbReference>
<organism evidence="8 9">
    <name type="scientific">Thermococcus barophilus</name>
    <dbReference type="NCBI Taxonomy" id="55802"/>
    <lineage>
        <taxon>Archaea</taxon>
        <taxon>Methanobacteriati</taxon>
        <taxon>Methanobacteriota</taxon>
        <taxon>Thermococci</taxon>
        <taxon>Thermococcales</taxon>
        <taxon>Thermococcaceae</taxon>
        <taxon>Thermococcus</taxon>
    </lineage>
</organism>
<sequence length="94" mass="10443">MVEENILVNPFGWGVIVLISTSVMLMYRVLFGPTLPDRVVGLNTITTKVVVIIAILSVINKQYFLVDLAVVLLMVNAVGGLILAKYLERRGRRD</sequence>
<dbReference type="PANTHER" id="PTHR34702">
    <property type="entry name" value="NA(+)/H(+) ANTIPORTER SUBUNIT F1"/>
    <property type="match status" value="1"/>
</dbReference>
<dbReference type="EMBL" id="CP013050">
    <property type="protein sequence ID" value="ALM75511.1"/>
    <property type="molecule type" value="Genomic_DNA"/>
</dbReference>
<feature type="transmembrane region" description="Helical" evidence="7">
    <location>
        <begin position="39"/>
        <end position="59"/>
    </location>
</feature>
<evidence type="ECO:0000256" key="5">
    <source>
        <dbReference type="ARBA" id="ARBA00022989"/>
    </source>
</evidence>
<reference evidence="8 9" key="1">
    <citation type="journal article" date="2016" name="Genome Announc.">
        <title>Complete genome sequence of the hyperthermophilic and piezophilic archaeon Thermococcus barophilus Ch5, capable of growth at the expense of hydrogenogenesis from carbon monoxide and formate.</title>
        <authorList>
            <person name="Oger P."/>
            <person name="Sokolova T.G."/>
            <person name="Kozhevnikova D.A."/>
            <person name="Taranov E.A."/>
            <person name="Vannier P."/>
            <person name="Lee H.S."/>
            <person name="Kwon K.K."/>
            <person name="Kang S.G."/>
            <person name="Lee J.H."/>
            <person name="Bonch-Osmolovskaya E.A."/>
            <person name="Lebedinsky A.V."/>
        </authorList>
    </citation>
    <scope>NUCLEOTIDE SEQUENCE [LARGE SCALE GENOMIC DNA]</scope>
    <source>
        <strain evidence="9">Ch5</strain>
    </source>
</reference>
<keyword evidence="3" id="KW-1003">Cell membrane</keyword>
<name>A0A0S1XCN3_THEBA</name>
<dbReference type="Proteomes" id="UP000066042">
    <property type="component" value="Chromosome"/>
</dbReference>
<dbReference type="PATRIC" id="fig|55802.8.peg.1578"/>
<evidence type="ECO:0000256" key="4">
    <source>
        <dbReference type="ARBA" id="ARBA00022692"/>
    </source>
</evidence>
<dbReference type="Pfam" id="PF04066">
    <property type="entry name" value="MrpF_PhaF"/>
    <property type="match status" value="1"/>
</dbReference>
<comment type="subcellular location">
    <subcellularLocation>
        <location evidence="1">Cell membrane</location>
        <topology evidence="1">Multi-pass membrane protein</topology>
    </subcellularLocation>
</comment>
<evidence type="ECO:0000256" key="1">
    <source>
        <dbReference type="ARBA" id="ARBA00004651"/>
    </source>
</evidence>
<dbReference type="STRING" id="55802.TBCH5v1_1598"/>
<proteinExistence type="predicted"/>
<dbReference type="GeneID" id="26136838"/>
<dbReference type="AlphaFoldDB" id="A0A0S1XCN3"/>
<feature type="transmembrane region" description="Helical" evidence="7">
    <location>
        <begin position="6"/>
        <end position="27"/>
    </location>
</feature>
<gene>
    <name evidence="8" type="ORF">TBCH5v1_1598</name>
</gene>
<evidence type="ECO:0000256" key="6">
    <source>
        <dbReference type="ARBA" id="ARBA00023136"/>
    </source>
</evidence>
<evidence type="ECO:0000313" key="9">
    <source>
        <dbReference type="Proteomes" id="UP000066042"/>
    </source>
</evidence>
<dbReference type="OMA" id="LVNPFGW"/>
<dbReference type="NCBIfam" id="NF006243">
    <property type="entry name" value="PRK08381.1"/>
    <property type="match status" value="1"/>
</dbReference>
<feature type="transmembrane region" description="Helical" evidence="7">
    <location>
        <begin position="65"/>
        <end position="84"/>
    </location>
</feature>
<dbReference type="PANTHER" id="PTHR34702:SF1">
    <property type="entry name" value="NA(+)_H(+) ANTIPORTER SUBUNIT F"/>
    <property type="match status" value="1"/>
</dbReference>
<dbReference type="GO" id="GO:0005886">
    <property type="term" value="C:plasma membrane"/>
    <property type="evidence" value="ECO:0007669"/>
    <property type="project" value="UniProtKB-SubCell"/>
</dbReference>
<dbReference type="GO" id="GO:0015385">
    <property type="term" value="F:sodium:proton antiporter activity"/>
    <property type="evidence" value="ECO:0007669"/>
    <property type="project" value="TreeGrafter"/>
</dbReference>
<evidence type="ECO:0000256" key="3">
    <source>
        <dbReference type="ARBA" id="ARBA00022475"/>
    </source>
</evidence>
<evidence type="ECO:0000313" key="8">
    <source>
        <dbReference type="EMBL" id="ALM75511.1"/>
    </source>
</evidence>
<keyword evidence="6 7" id="KW-0472">Membrane</keyword>
<evidence type="ECO:0000256" key="7">
    <source>
        <dbReference type="SAM" id="Phobius"/>
    </source>
</evidence>
<keyword evidence="4 7" id="KW-0812">Transmembrane</keyword>